<dbReference type="Pfam" id="PF13560">
    <property type="entry name" value="HTH_31"/>
    <property type="match status" value="1"/>
</dbReference>
<comment type="caution">
    <text evidence="2">The sequence shown here is derived from an EMBL/GenBank/DDBJ whole genome shotgun (WGS) entry which is preliminary data.</text>
</comment>
<sequence>MSLAENLVRLRITDGQTIEQVASATRLPATVIAGLESGRISSAHRAVRALARHFGVSVETLEG</sequence>
<gene>
    <name evidence="2" type="ORF">GCM10011335_13390</name>
</gene>
<evidence type="ECO:0000313" key="2">
    <source>
        <dbReference type="EMBL" id="GGD11729.1"/>
    </source>
</evidence>
<dbReference type="PROSITE" id="PS50943">
    <property type="entry name" value="HTH_CROC1"/>
    <property type="match status" value="1"/>
</dbReference>
<proteinExistence type="predicted"/>
<organism evidence="2 3">
    <name type="scientific">Aureimonas glaciei</name>
    <dbReference type="NCBI Taxonomy" id="1776957"/>
    <lineage>
        <taxon>Bacteria</taxon>
        <taxon>Pseudomonadati</taxon>
        <taxon>Pseudomonadota</taxon>
        <taxon>Alphaproteobacteria</taxon>
        <taxon>Hyphomicrobiales</taxon>
        <taxon>Aurantimonadaceae</taxon>
        <taxon>Aureimonas</taxon>
    </lineage>
</organism>
<keyword evidence="3" id="KW-1185">Reference proteome</keyword>
<dbReference type="SMART" id="SM00530">
    <property type="entry name" value="HTH_XRE"/>
    <property type="match status" value="1"/>
</dbReference>
<dbReference type="GO" id="GO:0003677">
    <property type="term" value="F:DNA binding"/>
    <property type="evidence" value="ECO:0007669"/>
    <property type="project" value="InterPro"/>
</dbReference>
<reference evidence="2" key="2">
    <citation type="submission" date="2020-09" db="EMBL/GenBank/DDBJ databases">
        <authorList>
            <person name="Sun Q."/>
            <person name="Zhou Y."/>
        </authorList>
    </citation>
    <scope>NUCLEOTIDE SEQUENCE</scope>
    <source>
        <strain evidence="2">CGMCC 1.15493</strain>
    </source>
</reference>
<dbReference type="InterPro" id="IPR010982">
    <property type="entry name" value="Lambda_DNA-bd_dom_sf"/>
</dbReference>
<dbReference type="Gene3D" id="1.10.260.40">
    <property type="entry name" value="lambda repressor-like DNA-binding domains"/>
    <property type="match status" value="1"/>
</dbReference>
<accession>A0A916XUG7</accession>
<evidence type="ECO:0000259" key="1">
    <source>
        <dbReference type="PROSITE" id="PS50943"/>
    </source>
</evidence>
<dbReference type="EMBL" id="BMJJ01000002">
    <property type="protein sequence ID" value="GGD11729.1"/>
    <property type="molecule type" value="Genomic_DNA"/>
</dbReference>
<dbReference type="AlphaFoldDB" id="A0A916XUG7"/>
<protein>
    <recommendedName>
        <fullName evidence="1">HTH cro/C1-type domain-containing protein</fullName>
    </recommendedName>
</protein>
<dbReference type="SUPFAM" id="SSF47413">
    <property type="entry name" value="lambda repressor-like DNA-binding domains"/>
    <property type="match status" value="1"/>
</dbReference>
<dbReference type="CDD" id="cd00093">
    <property type="entry name" value="HTH_XRE"/>
    <property type="match status" value="1"/>
</dbReference>
<dbReference type="InterPro" id="IPR001387">
    <property type="entry name" value="Cro/C1-type_HTH"/>
</dbReference>
<dbReference type="Proteomes" id="UP000613160">
    <property type="component" value="Unassembled WGS sequence"/>
</dbReference>
<dbReference type="RefSeq" id="WP_188849780.1">
    <property type="nucleotide sequence ID" value="NZ_BMJJ01000002.1"/>
</dbReference>
<evidence type="ECO:0000313" key="3">
    <source>
        <dbReference type="Proteomes" id="UP000613160"/>
    </source>
</evidence>
<feature type="domain" description="HTH cro/C1-type" evidence="1">
    <location>
        <begin position="17"/>
        <end position="61"/>
    </location>
</feature>
<reference evidence="2" key="1">
    <citation type="journal article" date="2014" name="Int. J. Syst. Evol. Microbiol.">
        <title>Complete genome sequence of Corynebacterium casei LMG S-19264T (=DSM 44701T), isolated from a smear-ripened cheese.</title>
        <authorList>
            <consortium name="US DOE Joint Genome Institute (JGI-PGF)"/>
            <person name="Walter F."/>
            <person name="Albersmeier A."/>
            <person name="Kalinowski J."/>
            <person name="Ruckert C."/>
        </authorList>
    </citation>
    <scope>NUCLEOTIDE SEQUENCE</scope>
    <source>
        <strain evidence="2">CGMCC 1.15493</strain>
    </source>
</reference>
<name>A0A916XUG7_9HYPH</name>